<dbReference type="KEGG" id="surl:BI350_03420"/>
<dbReference type="AlphaFoldDB" id="A0A1D8JDH6"/>
<protein>
    <recommendedName>
        <fullName evidence="1">MaoC-like domain-containing protein</fullName>
    </recommendedName>
</protein>
<feature type="domain" description="MaoC-like" evidence="1">
    <location>
        <begin position="7"/>
        <end position="94"/>
    </location>
</feature>
<evidence type="ECO:0000313" key="2">
    <source>
        <dbReference type="EMBL" id="AOV06733.1"/>
    </source>
</evidence>
<proteinExistence type="predicted"/>
<dbReference type="Pfam" id="PF01575">
    <property type="entry name" value="MaoC_dehydratas"/>
    <property type="match status" value="1"/>
</dbReference>
<dbReference type="Gene3D" id="3.10.129.10">
    <property type="entry name" value="Hotdog Thioesterase"/>
    <property type="match status" value="1"/>
</dbReference>
<dbReference type="InterPro" id="IPR002539">
    <property type="entry name" value="MaoC-like_dom"/>
</dbReference>
<dbReference type="InterPro" id="IPR003965">
    <property type="entry name" value="Fatty_acid_synthase"/>
</dbReference>
<organism evidence="2 3">
    <name type="scientific">Sporosarcina ureilytica</name>
    <dbReference type="NCBI Taxonomy" id="298596"/>
    <lineage>
        <taxon>Bacteria</taxon>
        <taxon>Bacillati</taxon>
        <taxon>Bacillota</taxon>
        <taxon>Bacilli</taxon>
        <taxon>Bacillales</taxon>
        <taxon>Caryophanaceae</taxon>
        <taxon>Sporosarcina</taxon>
    </lineage>
</organism>
<evidence type="ECO:0000259" key="1">
    <source>
        <dbReference type="Pfam" id="PF01575"/>
    </source>
</evidence>
<gene>
    <name evidence="2" type="ORF">BI350_03420</name>
</gene>
<dbReference type="GO" id="GO:0004312">
    <property type="term" value="F:fatty acid synthase activity"/>
    <property type="evidence" value="ECO:0007669"/>
    <property type="project" value="InterPro"/>
</dbReference>
<dbReference type="PANTHER" id="PTHR43841">
    <property type="entry name" value="3-HYDROXYACYL-THIOESTER DEHYDRATASE HTDX-RELATED"/>
    <property type="match status" value="1"/>
</dbReference>
<dbReference type="EMBL" id="CP017560">
    <property type="protein sequence ID" value="AOV06733.1"/>
    <property type="molecule type" value="Genomic_DNA"/>
</dbReference>
<reference evidence="2 3" key="1">
    <citation type="submission" date="2016-09" db="EMBL/GenBank/DDBJ databases">
        <title>Complete genome sequence of the Lysinibacillus sphaericus LMG 22257, a specie of Bacillus with ureolytic activity that can effectively biodeposit calcium carbonate.</title>
        <authorList>
            <person name="Yan W."/>
        </authorList>
    </citation>
    <scope>NUCLEOTIDE SEQUENCE [LARGE SCALE GENOMIC DNA]</scope>
    <source>
        <strain evidence="2 3">LMG 22257</strain>
    </source>
</reference>
<dbReference type="RefSeq" id="WP_075526851.1">
    <property type="nucleotide sequence ID" value="NZ_CP017560.1"/>
</dbReference>
<evidence type="ECO:0000313" key="3">
    <source>
        <dbReference type="Proteomes" id="UP000185746"/>
    </source>
</evidence>
<dbReference type="InterPro" id="IPR029069">
    <property type="entry name" value="HotDog_dom_sf"/>
</dbReference>
<dbReference type="GO" id="GO:0005835">
    <property type="term" value="C:fatty acid synthase complex"/>
    <property type="evidence" value="ECO:0007669"/>
    <property type="project" value="InterPro"/>
</dbReference>
<dbReference type="SUPFAM" id="SSF54637">
    <property type="entry name" value="Thioesterase/thiol ester dehydrase-isomerase"/>
    <property type="match status" value="1"/>
</dbReference>
<accession>A0A1D8JDH6</accession>
<dbReference type="PRINTS" id="PR01483">
    <property type="entry name" value="FASYNTHASE"/>
</dbReference>
<dbReference type="PANTHER" id="PTHR43841:SF3">
    <property type="entry name" value="(3R)-HYDROXYACYL-ACP DEHYDRATASE SUBUNIT HADB"/>
    <property type="match status" value="1"/>
</dbReference>
<dbReference type="GO" id="GO:0006633">
    <property type="term" value="P:fatty acid biosynthetic process"/>
    <property type="evidence" value="ECO:0007669"/>
    <property type="project" value="InterPro"/>
</dbReference>
<dbReference type="Proteomes" id="UP000185746">
    <property type="component" value="Chromosome"/>
</dbReference>
<keyword evidence="3" id="KW-1185">Reference proteome</keyword>
<sequence length="113" mass="12652">MTAFQFQVTRGDIERYADVSHDRNPIHLNEKSAKAAGFSGEIAHGMLTMAKMVSIVVNEFLEPHQFMESYEFTFLAPVYVDDIVTVQVVPKGKEYRVSGICRGELVVRGIVSV</sequence>
<name>A0A1D8JDH6_9BACL</name>